<evidence type="ECO:0000313" key="2">
    <source>
        <dbReference type="Proteomes" id="UP000596742"/>
    </source>
</evidence>
<dbReference type="Proteomes" id="UP000596742">
    <property type="component" value="Unassembled WGS sequence"/>
</dbReference>
<organism evidence="1 2">
    <name type="scientific">Mytilus galloprovincialis</name>
    <name type="common">Mediterranean mussel</name>
    <dbReference type="NCBI Taxonomy" id="29158"/>
    <lineage>
        <taxon>Eukaryota</taxon>
        <taxon>Metazoa</taxon>
        <taxon>Spiralia</taxon>
        <taxon>Lophotrochozoa</taxon>
        <taxon>Mollusca</taxon>
        <taxon>Bivalvia</taxon>
        <taxon>Autobranchia</taxon>
        <taxon>Pteriomorphia</taxon>
        <taxon>Mytilida</taxon>
        <taxon>Mytiloidea</taxon>
        <taxon>Mytilidae</taxon>
        <taxon>Mytilinae</taxon>
        <taxon>Mytilus</taxon>
    </lineage>
</organism>
<protein>
    <submittedName>
        <fullName evidence="1">Uncharacterized protein</fullName>
    </submittedName>
</protein>
<accession>A0A8B6GT05</accession>
<name>A0A8B6GT05_MYTGA</name>
<dbReference type="EMBL" id="UYJE01008923">
    <property type="protein sequence ID" value="VDI68487.1"/>
    <property type="molecule type" value="Genomic_DNA"/>
</dbReference>
<sequence>MSITLMDEHHVSVKNIRNCLCSNVNDTGIIVAIGNLIALQTKQQNQLEHDGPIQLHTFSPDFQTEEFLTEIEDVPNSTYGGLKLCNNSDKEKMYGDPGIILEKRPTMFSLDYIFHDRNKCFTNELNSCSIA</sequence>
<comment type="caution">
    <text evidence="1">The sequence shown here is derived from an EMBL/GenBank/DDBJ whole genome shotgun (WGS) entry which is preliminary data.</text>
</comment>
<evidence type="ECO:0000313" key="1">
    <source>
        <dbReference type="EMBL" id="VDI68487.1"/>
    </source>
</evidence>
<reference evidence="1" key="1">
    <citation type="submission" date="2018-11" db="EMBL/GenBank/DDBJ databases">
        <authorList>
            <person name="Alioto T."/>
            <person name="Alioto T."/>
        </authorList>
    </citation>
    <scope>NUCLEOTIDE SEQUENCE</scope>
</reference>
<dbReference type="AlphaFoldDB" id="A0A8B6GT05"/>
<proteinExistence type="predicted"/>
<gene>
    <name evidence="1" type="ORF">MGAL_10B071285</name>
</gene>
<keyword evidence="2" id="KW-1185">Reference proteome</keyword>